<proteinExistence type="predicted"/>
<sequence length="62" mass="7245">IRQLKCSISKKFDKGKTIQTIFDEAGRQLLNYVNNLKDDNYETSAFVVMSVGSRKLIWEKIY</sequence>
<reference evidence="1" key="1">
    <citation type="submission" date="2021-06" db="EMBL/GenBank/DDBJ databases">
        <authorList>
            <person name="Kallberg Y."/>
            <person name="Tangrot J."/>
            <person name="Rosling A."/>
        </authorList>
    </citation>
    <scope>NUCLEOTIDE SEQUENCE</scope>
    <source>
        <strain evidence="1">IN212</strain>
    </source>
</reference>
<name>A0A9N8Z936_9GLOM</name>
<protein>
    <submittedName>
        <fullName evidence="1">18205_t:CDS:1</fullName>
    </submittedName>
</protein>
<dbReference type="EMBL" id="CAJVPZ010000706">
    <property type="protein sequence ID" value="CAG8474026.1"/>
    <property type="molecule type" value="Genomic_DNA"/>
</dbReference>
<dbReference type="OrthoDB" id="2442399at2759"/>
<dbReference type="Proteomes" id="UP000789396">
    <property type="component" value="Unassembled WGS sequence"/>
</dbReference>
<gene>
    <name evidence="1" type="ORF">RFULGI_LOCUS1246</name>
</gene>
<evidence type="ECO:0000313" key="1">
    <source>
        <dbReference type="EMBL" id="CAG8474026.1"/>
    </source>
</evidence>
<keyword evidence="2" id="KW-1185">Reference proteome</keyword>
<dbReference type="AlphaFoldDB" id="A0A9N8Z936"/>
<organism evidence="1 2">
    <name type="scientific">Racocetra fulgida</name>
    <dbReference type="NCBI Taxonomy" id="60492"/>
    <lineage>
        <taxon>Eukaryota</taxon>
        <taxon>Fungi</taxon>
        <taxon>Fungi incertae sedis</taxon>
        <taxon>Mucoromycota</taxon>
        <taxon>Glomeromycotina</taxon>
        <taxon>Glomeromycetes</taxon>
        <taxon>Diversisporales</taxon>
        <taxon>Gigasporaceae</taxon>
        <taxon>Racocetra</taxon>
    </lineage>
</organism>
<accession>A0A9N8Z936</accession>
<evidence type="ECO:0000313" key="2">
    <source>
        <dbReference type="Proteomes" id="UP000789396"/>
    </source>
</evidence>
<comment type="caution">
    <text evidence="1">The sequence shown here is derived from an EMBL/GenBank/DDBJ whole genome shotgun (WGS) entry which is preliminary data.</text>
</comment>
<feature type="non-terminal residue" evidence="1">
    <location>
        <position position="1"/>
    </location>
</feature>